<dbReference type="InterPro" id="IPR020846">
    <property type="entry name" value="MFS_dom"/>
</dbReference>
<evidence type="ECO:0000256" key="5">
    <source>
        <dbReference type="SAM" id="Phobius"/>
    </source>
</evidence>
<dbReference type="InterPro" id="IPR050327">
    <property type="entry name" value="Proton-linked_MCT"/>
</dbReference>
<keyword evidence="4 5" id="KW-0472">Membrane</keyword>
<feature type="transmembrane region" description="Helical" evidence="5">
    <location>
        <begin position="178"/>
        <end position="199"/>
    </location>
</feature>
<sequence length="422" mass="43215">MEASVPAVAPAGPPATSGWRRLVVVSAICQTLAMGVTFPAFSVLVLPVTAELGIGRPRLIGALTLATLIAAVAAVPVGRFMDRHGGRLLMVVGAACGVIGIATWASAQSVAQLYAAFVLLGLCMAFSAAEAGTAVLVMATTPRQRDTAILVSSTITGLGTAVYYPLTGWLEVELGWRATLLVYAGVLAVVAVPGHLWVVPGRVEHRQRQTTRRGLTLGPALRSGTFWILAAAFLAQASSNSAFALLMVAYFHDVGHSLRVAATLPVALGLLQVVSRLVLMPLAPRVGMPVLAMVACALQGVGMLAMPLAGVSVPLTLLCLTGVGLGFGLTMVSRPSLVASSFGALQFASIMAVLTVLVSLARSGSPLVGSLLSDWRMVVVSGALSLVAAALLLPIALRSRTTGEYEFDPAPAPAPVGASSAA</sequence>
<feature type="transmembrane region" description="Helical" evidence="5">
    <location>
        <begin position="113"/>
        <end position="136"/>
    </location>
</feature>
<feature type="transmembrane region" description="Helical" evidence="5">
    <location>
        <begin position="311"/>
        <end position="332"/>
    </location>
</feature>
<proteinExistence type="predicted"/>
<dbReference type="EMBL" id="SZPY01000001">
    <property type="protein sequence ID" value="TKI63914.1"/>
    <property type="molecule type" value="Genomic_DNA"/>
</dbReference>
<dbReference type="GO" id="GO:0022857">
    <property type="term" value="F:transmembrane transporter activity"/>
    <property type="evidence" value="ECO:0007669"/>
    <property type="project" value="InterPro"/>
</dbReference>
<feature type="transmembrane region" description="Helical" evidence="5">
    <location>
        <begin position="88"/>
        <end position="107"/>
    </location>
</feature>
<dbReference type="PANTHER" id="PTHR11360">
    <property type="entry name" value="MONOCARBOXYLATE TRANSPORTER"/>
    <property type="match status" value="1"/>
</dbReference>
<dbReference type="PROSITE" id="PS50850">
    <property type="entry name" value="MFS"/>
    <property type="match status" value="1"/>
</dbReference>
<feature type="transmembrane region" description="Helical" evidence="5">
    <location>
        <begin position="258"/>
        <end position="279"/>
    </location>
</feature>
<feature type="transmembrane region" description="Helical" evidence="5">
    <location>
        <begin position="22"/>
        <end position="47"/>
    </location>
</feature>
<dbReference type="PANTHER" id="PTHR11360:SF308">
    <property type="entry name" value="BLL3089 PROTEIN"/>
    <property type="match status" value="1"/>
</dbReference>
<keyword evidence="2 5" id="KW-0812">Transmembrane</keyword>
<feature type="transmembrane region" description="Helical" evidence="5">
    <location>
        <begin position="375"/>
        <end position="397"/>
    </location>
</feature>
<gene>
    <name evidence="7" type="ORF">FC770_01660</name>
</gene>
<feature type="domain" description="Major facilitator superfamily (MFS) profile" evidence="6">
    <location>
        <begin position="23"/>
        <end position="400"/>
    </location>
</feature>
<dbReference type="GO" id="GO:0005886">
    <property type="term" value="C:plasma membrane"/>
    <property type="evidence" value="ECO:0007669"/>
    <property type="project" value="UniProtKB-SubCell"/>
</dbReference>
<dbReference type="Gene3D" id="1.20.1250.20">
    <property type="entry name" value="MFS general substrate transporter like domains"/>
    <property type="match status" value="1"/>
</dbReference>
<feature type="transmembrane region" description="Helical" evidence="5">
    <location>
        <begin position="148"/>
        <end position="166"/>
    </location>
</feature>
<organism evidence="7 8">
    <name type="scientific">Nocardioides jishulii</name>
    <dbReference type="NCBI Taxonomy" id="2575440"/>
    <lineage>
        <taxon>Bacteria</taxon>
        <taxon>Bacillati</taxon>
        <taxon>Actinomycetota</taxon>
        <taxon>Actinomycetes</taxon>
        <taxon>Propionibacteriales</taxon>
        <taxon>Nocardioidaceae</taxon>
        <taxon>Nocardioides</taxon>
    </lineage>
</organism>
<keyword evidence="8" id="KW-1185">Reference proteome</keyword>
<dbReference type="InterPro" id="IPR036259">
    <property type="entry name" value="MFS_trans_sf"/>
</dbReference>
<evidence type="ECO:0000256" key="2">
    <source>
        <dbReference type="ARBA" id="ARBA00022692"/>
    </source>
</evidence>
<feature type="transmembrane region" description="Helical" evidence="5">
    <location>
        <begin position="286"/>
        <end position="305"/>
    </location>
</feature>
<evidence type="ECO:0000313" key="7">
    <source>
        <dbReference type="EMBL" id="TKI63914.1"/>
    </source>
</evidence>
<evidence type="ECO:0000256" key="4">
    <source>
        <dbReference type="ARBA" id="ARBA00023136"/>
    </source>
</evidence>
<name>A0A4U2YSH3_9ACTN</name>
<protein>
    <submittedName>
        <fullName evidence="7">MFS transporter</fullName>
    </submittedName>
</protein>
<reference evidence="7 8" key="1">
    <citation type="submission" date="2019-04" db="EMBL/GenBank/DDBJ databases">
        <authorList>
            <person name="Dong K."/>
        </authorList>
    </citation>
    <scope>NUCLEOTIDE SEQUENCE [LARGE SCALE GENOMIC DNA]</scope>
    <source>
        <strain evidence="8">dk3543</strain>
    </source>
</reference>
<feature type="transmembrane region" description="Helical" evidence="5">
    <location>
        <begin position="59"/>
        <end position="81"/>
    </location>
</feature>
<feature type="transmembrane region" description="Helical" evidence="5">
    <location>
        <begin position="344"/>
        <end position="363"/>
    </location>
</feature>
<accession>A0A4U2YSH3</accession>
<dbReference type="RefSeq" id="WP_137064378.1">
    <property type="nucleotide sequence ID" value="NZ_CP040748.1"/>
</dbReference>
<comment type="caution">
    <text evidence="7">The sequence shown here is derived from an EMBL/GenBank/DDBJ whole genome shotgun (WGS) entry which is preliminary data.</text>
</comment>
<dbReference type="Pfam" id="PF07690">
    <property type="entry name" value="MFS_1"/>
    <property type="match status" value="1"/>
</dbReference>
<feature type="transmembrane region" description="Helical" evidence="5">
    <location>
        <begin position="220"/>
        <end position="238"/>
    </location>
</feature>
<dbReference type="InterPro" id="IPR011701">
    <property type="entry name" value="MFS"/>
</dbReference>
<comment type="subcellular location">
    <subcellularLocation>
        <location evidence="1">Cell membrane</location>
        <topology evidence="1">Multi-pass membrane protein</topology>
    </subcellularLocation>
</comment>
<keyword evidence="3 5" id="KW-1133">Transmembrane helix</keyword>
<evidence type="ECO:0000259" key="6">
    <source>
        <dbReference type="PROSITE" id="PS50850"/>
    </source>
</evidence>
<dbReference type="SUPFAM" id="SSF103473">
    <property type="entry name" value="MFS general substrate transporter"/>
    <property type="match status" value="1"/>
</dbReference>
<evidence type="ECO:0000256" key="3">
    <source>
        <dbReference type="ARBA" id="ARBA00022989"/>
    </source>
</evidence>
<evidence type="ECO:0000313" key="8">
    <source>
        <dbReference type="Proteomes" id="UP000307808"/>
    </source>
</evidence>
<dbReference type="OrthoDB" id="7200137at2"/>
<evidence type="ECO:0000256" key="1">
    <source>
        <dbReference type="ARBA" id="ARBA00004651"/>
    </source>
</evidence>
<dbReference type="Proteomes" id="UP000307808">
    <property type="component" value="Unassembled WGS sequence"/>
</dbReference>
<dbReference type="AlphaFoldDB" id="A0A4U2YSH3"/>